<sequence>MRACACASAFFRSPSRLRPQTPSILCSSWQMCLEKMIISLKLAARFNVSKQDKF</sequence>
<dbReference type="EMBL" id="GBXM01102906">
    <property type="protein sequence ID" value="JAH05671.1"/>
    <property type="molecule type" value="Transcribed_RNA"/>
</dbReference>
<accession>A0A0E9PM05</accession>
<evidence type="ECO:0000313" key="1">
    <source>
        <dbReference type="EMBL" id="JAH05671.1"/>
    </source>
</evidence>
<reference evidence="1" key="1">
    <citation type="submission" date="2014-11" db="EMBL/GenBank/DDBJ databases">
        <authorList>
            <person name="Amaro Gonzalez C."/>
        </authorList>
    </citation>
    <scope>NUCLEOTIDE SEQUENCE</scope>
</reference>
<proteinExistence type="predicted"/>
<name>A0A0E9PM05_ANGAN</name>
<organism evidence="1">
    <name type="scientific">Anguilla anguilla</name>
    <name type="common">European freshwater eel</name>
    <name type="synonym">Muraena anguilla</name>
    <dbReference type="NCBI Taxonomy" id="7936"/>
    <lineage>
        <taxon>Eukaryota</taxon>
        <taxon>Metazoa</taxon>
        <taxon>Chordata</taxon>
        <taxon>Craniata</taxon>
        <taxon>Vertebrata</taxon>
        <taxon>Euteleostomi</taxon>
        <taxon>Actinopterygii</taxon>
        <taxon>Neopterygii</taxon>
        <taxon>Teleostei</taxon>
        <taxon>Anguilliformes</taxon>
        <taxon>Anguillidae</taxon>
        <taxon>Anguilla</taxon>
    </lineage>
</organism>
<protein>
    <submittedName>
        <fullName evidence="1">Uncharacterized protein</fullName>
    </submittedName>
</protein>
<dbReference type="AlphaFoldDB" id="A0A0E9PM05"/>
<reference evidence="1" key="2">
    <citation type="journal article" date="2015" name="Fish Shellfish Immunol.">
        <title>Early steps in the European eel (Anguilla anguilla)-Vibrio vulnificus interaction in the gills: Role of the RtxA13 toxin.</title>
        <authorList>
            <person name="Callol A."/>
            <person name="Pajuelo D."/>
            <person name="Ebbesson L."/>
            <person name="Teles M."/>
            <person name="MacKenzie S."/>
            <person name="Amaro C."/>
        </authorList>
    </citation>
    <scope>NUCLEOTIDE SEQUENCE</scope>
</reference>